<dbReference type="Proteomes" id="UP000677228">
    <property type="component" value="Unassembled WGS sequence"/>
</dbReference>
<dbReference type="Proteomes" id="UP000663829">
    <property type="component" value="Unassembled WGS sequence"/>
</dbReference>
<feature type="region of interest" description="Disordered" evidence="1">
    <location>
        <begin position="1"/>
        <end position="33"/>
    </location>
</feature>
<evidence type="ECO:0000313" key="4">
    <source>
        <dbReference type="EMBL" id="CAF4380646.1"/>
    </source>
</evidence>
<feature type="region of interest" description="Disordered" evidence="1">
    <location>
        <begin position="60"/>
        <end position="84"/>
    </location>
</feature>
<comment type="caution">
    <text evidence="2">The sequence shown here is derived from an EMBL/GenBank/DDBJ whole genome shotgun (WGS) entry which is preliminary data.</text>
</comment>
<dbReference type="EMBL" id="CAJNOQ010023900">
    <property type="protein sequence ID" value="CAF1521348.1"/>
    <property type="molecule type" value="Genomic_DNA"/>
</dbReference>
<sequence>MDALSAGLEKFKEAHHGHKAEEKAAIANDPNVKPSERLDAAFEAEKHKQKEVEHACKADCKADDHKHDHKRDPNDHKHNHTQDH</sequence>
<dbReference type="Proteomes" id="UP000681722">
    <property type="component" value="Unassembled WGS sequence"/>
</dbReference>
<accession>A0A815UIU0</accession>
<dbReference type="AlphaFoldDB" id="A0A815UIU0"/>
<dbReference type="EMBL" id="CAJNOK010054640">
    <property type="protein sequence ID" value="CAF1616458.1"/>
    <property type="molecule type" value="Genomic_DNA"/>
</dbReference>
<evidence type="ECO:0000313" key="3">
    <source>
        <dbReference type="EMBL" id="CAF1616458.1"/>
    </source>
</evidence>
<evidence type="ECO:0000313" key="5">
    <source>
        <dbReference type="EMBL" id="CAF4433266.1"/>
    </source>
</evidence>
<organism evidence="2 6">
    <name type="scientific">Didymodactylos carnosus</name>
    <dbReference type="NCBI Taxonomy" id="1234261"/>
    <lineage>
        <taxon>Eukaryota</taxon>
        <taxon>Metazoa</taxon>
        <taxon>Spiralia</taxon>
        <taxon>Gnathifera</taxon>
        <taxon>Rotifera</taxon>
        <taxon>Eurotatoria</taxon>
        <taxon>Bdelloidea</taxon>
        <taxon>Philodinida</taxon>
        <taxon>Philodinidae</taxon>
        <taxon>Didymodactylos</taxon>
    </lineage>
</organism>
<dbReference type="EMBL" id="CAJOBA010079217">
    <property type="protein sequence ID" value="CAF4433266.1"/>
    <property type="molecule type" value="Genomic_DNA"/>
</dbReference>
<gene>
    <name evidence="2" type="ORF">GPM918_LOCUS37566</name>
    <name evidence="3" type="ORF">OVA965_LOCUS42945</name>
    <name evidence="4" type="ORF">SRO942_LOCUS38337</name>
    <name evidence="5" type="ORF">TMI583_LOCUS45011</name>
</gene>
<dbReference type="EMBL" id="CAJOBC010089452">
    <property type="protein sequence ID" value="CAF4380646.1"/>
    <property type="molecule type" value="Genomic_DNA"/>
</dbReference>
<name>A0A815UIU0_9BILA</name>
<protein>
    <submittedName>
        <fullName evidence="2">Uncharacterized protein</fullName>
    </submittedName>
</protein>
<feature type="compositionally biased region" description="Basic and acidic residues" evidence="1">
    <location>
        <begin position="9"/>
        <end position="24"/>
    </location>
</feature>
<keyword evidence="6" id="KW-1185">Reference proteome</keyword>
<evidence type="ECO:0000256" key="1">
    <source>
        <dbReference type="SAM" id="MobiDB-lite"/>
    </source>
</evidence>
<reference evidence="2" key="1">
    <citation type="submission" date="2021-02" db="EMBL/GenBank/DDBJ databases">
        <authorList>
            <person name="Nowell W R."/>
        </authorList>
    </citation>
    <scope>NUCLEOTIDE SEQUENCE</scope>
</reference>
<dbReference type="Proteomes" id="UP000682733">
    <property type="component" value="Unassembled WGS sequence"/>
</dbReference>
<proteinExistence type="predicted"/>
<evidence type="ECO:0000313" key="2">
    <source>
        <dbReference type="EMBL" id="CAF1521348.1"/>
    </source>
</evidence>
<evidence type="ECO:0000313" key="6">
    <source>
        <dbReference type="Proteomes" id="UP000663829"/>
    </source>
</evidence>